<dbReference type="Proteomes" id="UP001370490">
    <property type="component" value="Unassembled WGS sequence"/>
</dbReference>
<feature type="domain" description="DUF7705" evidence="1">
    <location>
        <begin position="1"/>
        <end position="48"/>
    </location>
</feature>
<dbReference type="EMBL" id="JBAMMX010000010">
    <property type="protein sequence ID" value="KAK6932727.1"/>
    <property type="molecule type" value="Genomic_DNA"/>
</dbReference>
<dbReference type="Pfam" id="PF24804">
    <property type="entry name" value="DUF7705"/>
    <property type="match status" value="3"/>
</dbReference>
<feature type="domain" description="DUF7705" evidence="1">
    <location>
        <begin position="62"/>
        <end position="119"/>
    </location>
</feature>
<keyword evidence="3" id="KW-1185">Reference proteome</keyword>
<proteinExistence type="predicted"/>
<evidence type="ECO:0000313" key="3">
    <source>
        <dbReference type="Proteomes" id="UP001370490"/>
    </source>
</evidence>
<name>A0AAN8VSU0_9MAGN</name>
<dbReference type="PANTHER" id="PTHR33916:SF12">
    <property type="entry name" value="NEPROSIN DOMAIN-CONTAINING PROTEIN"/>
    <property type="match status" value="1"/>
</dbReference>
<evidence type="ECO:0000313" key="2">
    <source>
        <dbReference type="EMBL" id="KAK6932727.1"/>
    </source>
</evidence>
<evidence type="ECO:0000259" key="1">
    <source>
        <dbReference type="Pfam" id="PF24804"/>
    </source>
</evidence>
<gene>
    <name evidence="2" type="ORF">RJ641_002351</name>
</gene>
<accession>A0AAN8VSU0</accession>
<feature type="domain" description="DUF7705" evidence="1">
    <location>
        <begin position="128"/>
        <end position="243"/>
    </location>
</feature>
<dbReference type="PANTHER" id="PTHR33916">
    <property type="entry name" value="EXPANSIN-LIKE EG45 DOMAIN-CONTAINING PROTEIN"/>
    <property type="match status" value="1"/>
</dbReference>
<reference evidence="2 3" key="1">
    <citation type="submission" date="2023-12" db="EMBL/GenBank/DDBJ databases">
        <title>A high-quality genome assembly for Dillenia turbinata (Dilleniales).</title>
        <authorList>
            <person name="Chanderbali A."/>
        </authorList>
    </citation>
    <scope>NUCLEOTIDE SEQUENCE [LARGE SCALE GENOMIC DNA]</scope>
    <source>
        <strain evidence="2">LSX21</strain>
        <tissue evidence="2">Leaf</tissue>
    </source>
</reference>
<sequence>MITLKSGNMDTYAALCPKNGHKADPFGPDHHFLVLEKGLSLVDALLRDRTAPLESLLDTITRRGMSKIIPESPNFKVRYTLNMIKGGGPKSQFYLMDIGSCWKNNGRPCNGDVTSDFMAMTLLINLNGAYHMYCSPWNAQLLENPFNLCGPYSNPQPQEILHIVPHPVWGDYGYPTKQAEGWIGDPRTWEFEVGRLSQSLYFYQDPGTSPAKRKWMSVDIGTEIYIDPNQEAEWTVSNLDIIIPEQWYLSRHRRGGKF</sequence>
<dbReference type="InterPro" id="IPR056122">
    <property type="entry name" value="DUF7705"/>
</dbReference>
<organism evidence="2 3">
    <name type="scientific">Dillenia turbinata</name>
    <dbReference type="NCBI Taxonomy" id="194707"/>
    <lineage>
        <taxon>Eukaryota</taxon>
        <taxon>Viridiplantae</taxon>
        <taxon>Streptophyta</taxon>
        <taxon>Embryophyta</taxon>
        <taxon>Tracheophyta</taxon>
        <taxon>Spermatophyta</taxon>
        <taxon>Magnoliopsida</taxon>
        <taxon>eudicotyledons</taxon>
        <taxon>Gunneridae</taxon>
        <taxon>Pentapetalae</taxon>
        <taxon>Dilleniales</taxon>
        <taxon>Dilleniaceae</taxon>
        <taxon>Dillenia</taxon>
    </lineage>
</organism>
<comment type="caution">
    <text evidence="2">The sequence shown here is derived from an EMBL/GenBank/DDBJ whole genome shotgun (WGS) entry which is preliminary data.</text>
</comment>
<protein>
    <recommendedName>
        <fullName evidence="1">DUF7705 domain-containing protein</fullName>
    </recommendedName>
</protein>
<dbReference type="AlphaFoldDB" id="A0AAN8VSU0"/>